<dbReference type="PROSITE" id="PS50988">
    <property type="entry name" value="TROVE"/>
    <property type="match status" value="1"/>
</dbReference>
<sequence>MANTRLFNTLDARLPAIDTCNQNGAGAYAYGARHQLAQLAVTGCLNQTYYADAQDQLDRVLALASELDAAFVTRTAIYARQQGHMKDMPALLVAALAAQRSSLLPSAFAKVIDNGRMLRTFVQILRSGATGRKSLGSQPKRLVQDWLNNASERQLLQAAVGRQPSLADLVKMVHPKPNTAWRAAFFAWLLGKPVAADALPPLTRDLLAFRSGASDELPDVPHLLLGNRQLSAQQWAELGRRMGWQALRMNLNTLARHGALALPGVAEELADRLADAQAVAKARVYPYQLLTAYRMAGADVPQVIRNALQSALEHSLQNVPALKGSVVVCPDVSGSMGSPVTGYRQGATTAVRCIDIAALVAAAILRQQPLARVMPFERDVVNVQLNPRDSVMSNAGKLAAIGGGGTNCSAPLARLADERARVDTLILVSDNESWIDGKRHGATQTLHQWERIKRVNSQARMICIDIQPYGTTQAKDRQDILNVGGFGDAVFDVMTQFADGRYDARHWVRMIESMEI</sequence>
<comment type="similarity">
    <text evidence="2">Belongs to the Ro 60 kDa family.</text>
</comment>
<dbReference type="Pfam" id="PF05731">
    <property type="entry name" value="TROVE"/>
    <property type="match status" value="1"/>
</dbReference>
<dbReference type="EMBL" id="FNEC01000005">
    <property type="protein sequence ID" value="SDI47363.1"/>
    <property type="molecule type" value="Genomic_DNA"/>
</dbReference>
<name>A0A239HQJ6_9PSED</name>
<evidence type="ECO:0000256" key="6">
    <source>
        <dbReference type="ARBA" id="ARBA00023274"/>
    </source>
</evidence>
<dbReference type="GO" id="GO:0003723">
    <property type="term" value="F:RNA binding"/>
    <property type="evidence" value="ECO:0007669"/>
    <property type="project" value="UniProtKB-KW"/>
</dbReference>
<dbReference type="InterPro" id="IPR056800">
    <property type="entry name" value="vWA_Ro60"/>
</dbReference>
<dbReference type="InterPro" id="IPR037214">
    <property type="entry name" value="TROVE_dom_sf"/>
</dbReference>
<keyword evidence="10" id="KW-1185">Reference proteome</keyword>
<evidence type="ECO:0000313" key="9">
    <source>
        <dbReference type="EMBL" id="SNS83599.1"/>
    </source>
</evidence>
<comment type="subcellular location">
    <subcellularLocation>
        <location evidence="1">Cytoplasm</location>
    </subcellularLocation>
</comment>
<dbReference type="SUPFAM" id="SSF140864">
    <property type="entry name" value="TROVE domain-like"/>
    <property type="match status" value="1"/>
</dbReference>
<dbReference type="PANTHER" id="PTHR14202:SF0">
    <property type="entry name" value="RNA-BINDING PROTEIN RO60"/>
    <property type="match status" value="1"/>
</dbReference>
<keyword evidence="6 8" id="KW-0687">Ribonucleoprotein</keyword>
<evidence type="ECO:0000259" key="7">
    <source>
        <dbReference type="PROSITE" id="PS50988"/>
    </source>
</evidence>
<dbReference type="Pfam" id="PF25045">
    <property type="entry name" value="vWA_Ro60"/>
    <property type="match status" value="1"/>
</dbReference>
<dbReference type="InterPro" id="IPR008858">
    <property type="entry name" value="TROVE_dom"/>
</dbReference>
<dbReference type="GO" id="GO:1990904">
    <property type="term" value="C:ribonucleoprotein complex"/>
    <property type="evidence" value="ECO:0007669"/>
    <property type="project" value="UniProtKB-KW"/>
</dbReference>
<dbReference type="Gene3D" id="3.40.50.410">
    <property type="entry name" value="von Willebrand factor, type A domain"/>
    <property type="match status" value="1"/>
</dbReference>
<dbReference type="Proteomes" id="UP000199693">
    <property type="component" value="Unassembled WGS sequence"/>
</dbReference>
<proteinExistence type="inferred from homology"/>
<accession>A0A239HQJ6</accession>
<evidence type="ECO:0000313" key="10">
    <source>
        <dbReference type="Proteomes" id="UP000198309"/>
    </source>
</evidence>
<evidence type="ECO:0000256" key="2">
    <source>
        <dbReference type="ARBA" id="ARBA00007814"/>
    </source>
</evidence>
<dbReference type="AlphaFoldDB" id="A0A239HQJ6"/>
<dbReference type="InterPro" id="IPR036465">
    <property type="entry name" value="vWFA_dom_sf"/>
</dbReference>
<dbReference type="GO" id="GO:0046872">
    <property type="term" value="F:metal ion binding"/>
    <property type="evidence" value="ECO:0007669"/>
    <property type="project" value="UniProtKB-KW"/>
</dbReference>
<dbReference type="RefSeq" id="WP_089391119.1">
    <property type="nucleotide sequence ID" value="NZ_FNEC01000005.1"/>
</dbReference>
<keyword evidence="3" id="KW-0963">Cytoplasm</keyword>
<dbReference type="GO" id="GO:0005737">
    <property type="term" value="C:cytoplasm"/>
    <property type="evidence" value="ECO:0007669"/>
    <property type="project" value="UniProtKB-SubCell"/>
</dbReference>
<reference evidence="8 11" key="1">
    <citation type="submission" date="2016-10" db="EMBL/GenBank/DDBJ databases">
        <authorList>
            <person name="de Groot N.N."/>
        </authorList>
    </citation>
    <scope>NUCLEOTIDE SEQUENCE [LARGE SCALE GENOMIC DNA]</scope>
    <source>
        <strain evidence="8 11">CCM 7361</strain>
    </source>
</reference>
<evidence type="ECO:0000256" key="5">
    <source>
        <dbReference type="ARBA" id="ARBA00022884"/>
    </source>
</evidence>
<keyword evidence="4" id="KW-0479">Metal-binding</keyword>
<dbReference type="Proteomes" id="UP000198309">
    <property type="component" value="Unassembled WGS sequence"/>
</dbReference>
<feature type="domain" description="TROVE" evidence="7">
    <location>
        <begin position="19"/>
        <end position="324"/>
    </location>
</feature>
<evidence type="ECO:0000256" key="3">
    <source>
        <dbReference type="ARBA" id="ARBA00022490"/>
    </source>
</evidence>
<gene>
    <name evidence="8" type="ORF">SAMN05216189_1005155</name>
    <name evidence="9" type="ORF">SAMN06295949_10832</name>
</gene>
<keyword evidence="5" id="KW-0694">RNA-binding</keyword>
<evidence type="ECO:0000256" key="4">
    <source>
        <dbReference type="ARBA" id="ARBA00022723"/>
    </source>
</evidence>
<dbReference type="InterPro" id="IPR040322">
    <property type="entry name" value="TROVE2"/>
</dbReference>
<dbReference type="PANTHER" id="PTHR14202">
    <property type="entry name" value="60 KDA RIBONUCLEOPROTEIN SSA/RO"/>
    <property type="match status" value="1"/>
</dbReference>
<organism evidence="8 11">
    <name type="scientific">Pseudomonas delhiensis</name>
    <dbReference type="NCBI Taxonomy" id="366289"/>
    <lineage>
        <taxon>Bacteria</taxon>
        <taxon>Pseudomonadati</taxon>
        <taxon>Pseudomonadota</taxon>
        <taxon>Gammaproteobacteria</taxon>
        <taxon>Pseudomonadales</taxon>
        <taxon>Pseudomonadaceae</taxon>
        <taxon>Pseudomonas</taxon>
    </lineage>
</organism>
<dbReference type="SUPFAM" id="SSF53300">
    <property type="entry name" value="vWA-like"/>
    <property type="match status" value="1"/>
</dbReference>
<evidence type="ECO:0000313" key="8">
    <source>
        <dbReference type="EMBL" id="SDI47363.1"/>
    </source>
</evidence>
<evidence type="ECO:0000256" key="1">
    <source>
        <dbReference type="ARBA" id="ARBA00004496"/>
    </source>
</evidence>
<evidence type="ECO:0000313" key="11">
    <source>
        <dbReference type="Proteomes" id="UP000199693"/>
    </source>
</evidence>
<reference evidence="9 10" key="2">
    <citation type="submission" date="2017-06" db="EMBL/GenBank/DDBJ databases">
        <authorList>
            <person name="Varghese N."/>
            <person name="Submissions S."/>
        </authorList>
    </citation>
    <scope>NUCLEOTIDE SEQUENCE [LARGE SCALE GENOMIC DNA]</scope>
    <source>
        <strain evidence="9 10">RLD-1</strain>
    </source>
</reference>
<dbReference type="EMBL" id="FZPC01000008">
    <property type="protein sequence ID" value="SNS83599.1"/>
    <property type="molecule type" value="Genomic_DNA"/>
</dbReference>
<protein>
    <submittedName>
        <fullName evidence="8">SS-A/Ro ribonucleoprotein</fullName>
    </submittedName>
</protein>